<dbReference type="EMBL" id="KZ293719">
    <property type="protein sequence ID" value="PBK82269.1"/>
    <property type="molecule type" value="Genomic_DNA"/>
</dbReference>
<dbReference type="Proteomes" id="UP000217790">
    <property type="component" value="Unassembled WGS sequence"/>
</dbReference>
<proteinExistence type="predicted"/>
<feature type="chain" id="PRO_5013601485" evidence="2">
    <location>
        <begin position="21"/>
        <end position="832"/>
    </location>
</feature>
<evidence type="ECO:0000256" key="2">
    <source>
        <dbReference type="SAM" id="SignalP"/>
    </source>
</evidence>
<evidence type="ECO:0000256" key="1">
    <source>
        <dbReference type="SAM" id="MobiDB-lite"/>
    </source>
</evidence>
<dbReference type="OrthoDB" id="2988687at2759"/>
<accession>A0A2H3CGP5</accession>
<gene>
    <name evidence="3" type="ORF">ARMGADRAFT_1038729</name>
</gene>
<dbReference type="InParanoid" id="A0A2H3CGP5"/>
<evidence type="ECO:0000313" key="4">
    <source>
        <dbReference type="Proteomes" id="UP000217790"/>
    </source>
</evidence>
<keyword evidence="2" id="KW-0732">Signal</keyword>
<organism evidence="3 4">
    <name type="scientific">Armillaria gallica</name>
    <name type="common">Bulbous honey fungus</name>
    <name type="synonym">Armillaria bulbosa</name>
    <dbReference type="NCBI Taxonomy" id="47427"/>
    <lineage>
        <taxon>Eukaryota</taxon>
        <taxon>Fungi</taxon>
        <taxon>Dikarya</taxon>
        <taxon>Basidiomycota</taxon>
        <taxon>Agaricomycotina</taxon>
        <taxon>Agaricomycetes</taxon>
        <taxon>Agaricomycetidae</taxon>
        <taxon>Agaricales</taxon>
        <taxon>Marasmiineae</taxon>
        <taxon>Physalacriaceae</taxon>
        <taxon>Armillaria</taxon>
    </lineage>
</organism>
<keyword evidence="4" id="KW-1185">Reference proteome</keyword>
<reference evidence="4" key="1">
    <citation type="journal article" date="2017" name="Nat. Ecol. Evol.">
        <title>Genome expansion and lineage-specific genetic innovations in the forest pathogenic fungi Armillaria.</title>
        <authorList>
            <person name="Sipos G."/>
            <person name="Prasanna A.N."/>
            <person name="Walter M.C."/>
            <person name="O'Connor E."/>
            <person name="Balint B."/>
            <person name="Krizsan K."/>
            <person name="Kiss B."/>
            <person name="Hess J."/>
            <person name="Varga T."/>
            <person name="Slot J."/>
            <person name="Riley R."/>
            <person name="Boka B."/>
            <person name="Rigling D."/>
            <person name="Barry K."/>
            <person name="Lee J."/>
            <person name="Mihaltcheva S."/>
            <person name="LaButti K."/>
            <person name="Lipzen A."/>
            <person name="Waldron R."/>
            <person name="Moloney N.M."/>
            <person name="Sperisen C."/>
            <person name="Kredics L."/>
            <person name="Vagvoelgyi C."/>
            <person name="Patrignani A."/>
            <person name="Fitzpatrick D."/>
            <person name="Nagy I."/>
            <person name="Doyle S."/>
            <person name="Anderson J.B."/>
            <person name="Grigoriev I.V."/>
            <person name="Gueldener U."/>
            <person name="Muensterkoetter M."/>
            <person name="Nagy L.G."/>
        </authorList>
    </citation>
    <scope>NUCLEOTIDE SEQUENCE [LARGE SCALE GENOMIC DNA]</scope>
    <source>
        <strain evidence="4">Ar21-2</strain>
    </source>
</reference>
<feature type="region of interest" description="Disordered" evidence="1">
    <location>
        <begin position="151"/>
        <end position="176"/>
    </location>
</feature>
<feature type="region of interest" description="Disordered" evidence="1">
    <location>
        <begin position="771"/>
        <end position="798"/>
    </location>
</feature>
<sequence length="832" mass="94044">MSKALKTLLLLAAAFTGAHSMGDDSNSNNQWPSMPFWFSSSGNMPPAGPNENNATNPFAFRAYLPPQAPNGQPWLNPYVYQLFGQQPPFGFGPAPAQMFYGGMQGQPQPIPGTAVLPPLSENNHMSVDTPTHLTATVSLSGQGCHINAVPSSSRAAHPETGMSATTGTAVSPMIGKGNPRCRARNWSISMHWRRTNVAERQIGKRMPHVVDMQMREFEEHRPDPMVNMLCNQISMNVELMRRCEELEKMLSKRQLSPDRRQNQSSKCHWDSCPSQLEHRCQLEEYDNYLVEDEDYPTPCRQWRDVQWRDRGHGGSFSSQGWEQYAPGRTRESRLTKPPVDVITLIPCCEQHLPEEDKHDAMLDSYDQLYPQLPLAKRSFPDIMDSVGSGSEDDGTPMDVVAQANLFVAWCNRRLCNLGRLPLWLHTYQPEGLPRAPDKQDNSFWGMYGPGFMYDLQTNIMYTEHEAIDAARALTDGIKVHIPLNITHCPNPWGFPMNIQEVQKTVNYIHLQQTSNGSVANGAGLTAPVNGSLDDWCQYTALHFCPGGQNPTRGIIMDMLFHVSFASVWGMLMLHFLHPTNAKNYYARYLAGIIFCPQYYMEFIWHWNCDRTDELPVSIATGSPIFQRMVFHGAGENLSELDVVHHLASCVIMQEMLDSTYPWALAWINQHSNVHFQEANRQLELECQLCLQQHSTPVITDVFQGWWSPDIRDTHWICTLLYYERFEYQPTGCVHTQDNQFWLLCGKDALFTWLNKYPPSLPTINTAMSPKLDDDDVPMTPDEVSTLDDTTAKPVPNSAADEADMMDDVTKAAMPDIITGLDQMHLASGYNMS</sequence>
<evidence type="ECO:0000313" key="3">
    <source>
        <dbReference type="EMBL" id="PBK82269.1"/>
    </source>
</evidence>
<name>A0A2H3CGP5_ARMGA</name>
<feature type="signal peptide" evidence="2">
    <location>
        <begin position="1"/>
        <end position="20"/>
    </location>
</feature>
<dbReference type="AlphaFoldDB" id="A0A2H3CGP5"/>
<protein>
    <submittedName>
        <fullName evidence="3">Uncharacterized protein</fullName>
    </submittedName>
</protein>